<evidence type="ECO:0000313" key="10">
    <source>
        <dbReference type="Proteomes" id="UP000054937"/>
    </source>
</evidence>
<dbReference type="OrthoDB" id="1706066at2759"/>
<dbReference type="PANTHER" id="PTHR24095">
    <property type="entry name" value="ACETYL-COENZYME A SYNTHETASE"/>
    <property type="match status" value="1"/>
</dbReference>
<dbReference type="PANTHER" id="PTHR24095:SF14">
    <property type="entry name" value="ACETYL-COENZYME A SYNTHETASE 1"/>
    <property type="match status" value="1"/>
</dbReference>
<evidence type="ECO:0000313" key="9">
    <source>
        <dbReference type="EMBL" id="KRX09095.1"/>
    </source>
</evidence>
<dbReference type="EC" id="6.2.1.1" evidence="5"/>
<dbReference type="Gene3D" id="3.30.300.30">
    <property type="match status" value="1"/>
</dbReference>
<dbReference type="GO" id="GO:0019427">
    <property type="term" value="P:acetyl-CoA biosynthetic process from acetate"/>
    <property type="evidence" value="ECO:0007669"/>
    <property type="project" value="InterPro"/>
</dbReference>
<dbReference type="GO" id="GO:0016208">
    <property type="term" value="F:AMP binding"/>
    <property type="evidence" value="ECO:0007669"/>
    <property type="project" value="InterPro"/>
</dbReference>
<reference evidence="9 10" key="1">
    <citation type="journal article" date="2015" name="Sci. Rep.">
        <title>Genome of the facultative scuticociliatosis pathogen Pseudocohnilembus persalinus provides insight into its virulence through horizontal gene transfer.</title>
        <authorList>
            <person name="Xiong J."/>
            <person name="Wang G."/>
            <person name="Cheng J."/>
            <person name="Tian M."/>
            <person name="Pan X."/>
            <person name="Warren A."/>
            <person name="Jiang C."/>
            <person name="Yuan D."/>
            <person name="Miao W."/>
        </authorList>
    </citation>
    <scope>NUCLEOTIDE SEQUENCE [LARGE SCALE GENOMIC DNA]</scope>
    <source>
        <strain evidence="9">36N120E</strain>
    </source>
</reference>
<evidence type="ECO:0000259" key="7">
    <source>
        <dbReference type="Pfam" id="PF13193"/>
    </source>
</evidence>
<dbReference type="Pfam" id="PF00501">
    <property type="entry name" value="AMP-binding"/>
    <property type="match status" value="1"/>
</dbReference>
<comment type="caution">
    <text evidence="9">The sequence shown here is derived from an EMBL/GenBank/DDBJ whole genome shotgun (WGS) entry which is preliminary data.</text>
</comment>
<dbReference type="InterPro" id="IPR042099">
    <property type="entry name" value="ANL_N_sf"/>
</dbReference>
<dbReference type="Proteomes" id="UP000054937">
    <property type="component" value="Unassembled WGS sequence"/>
</dbReference>
<dbReference type="InterPro" id="IPR025110">
    <property type="entry name" value="AMP-bd_C"/>
</dbReference>
<dbReference type="InterPro" id="IPR032387">
    <property type="entry name" value="ACAS_N"/>
</dbReference>
<comment type="similarity">
    <text evidence="1 5">Belongs to the ATP-dependent AMP-binding enzyme family.</text>
</comment>
<dbReference type="OMA" id="INVSYNC"/>
<evidence type="ECO:0000256" key="2">
    <source>
        <dbReference type="ARBA" id="ARBA00022598"/>
    </source>
</evidence>
<name>A0A0V0R3P3_PSEPJ</name>
<dbReference type="NCBIfam" id="NF001208">
    <property type="entry name" value="PRK00174.1"/>
    <property type="match status" value="1"/>
</dbReference>
<keyword evidence="4 5" id="KW-0067">ATP-binding</keyword>
<dbReference type="Gene3D" id="3.40.50.12780">
    <property type="entry name" value="N-terminal domain of ligase-like"/>
    <property type="match status" value="1"/>
</dbReference>
<keyword evidence="10" id="KW-1185">Reference proteome</keyword>
<evidence type="ECO:0000256" key="3">
    <source>
        <dbReference type="ARBA" id="ARBA00022741"/>
    </source>
</evidence>
<sequence>MQNDHAMDHEVEQYSEIIPLKEEWKRNAIITKEKYEQMYKQSIENNEEFWREHGKRIDWFTPYNKVSNWKFSTEETYIKWFEDGETNVSYNCIDRHLEKNGDDVAIIWQGNPEDAVKKYTYNQLHKEVCKLANGLKQIGIKKGDVVTIYMPMIPELAFAMLACTRIGAIHSVVFGGFSAESVAGRIDNCGSKYILTADAGVRGAKAIPLKNTIDNAVKLAKEKIQKVVVVKTQQNDYYFNPEIDIYYHDLIKDQSEKCECEVMNAEDPLFILYTSGSTGTPKGILHTTGGYLVYASMTHEYVFNYKKGDVYWCTADFGWITGHSYGLYGPLCNGATTLIYEGVPNYPDYSRWWQIIDKFNVAIFYTAPTAIRALMCEGDELVKKTKRNSLKLLATVGEPINPKAWKWYYSVGGEEKCPVIDTWWQTETGGHMITPLPGTFDLKPGFAATPFFGVNPGLIDEERKVIEGEGSGHLVIKQSWPGQARTIWGNHQRFLKTYFSQFNGCYFPQDGCERDKDGFYRITGRIDDILIVSGHNLATAELESAITSHELVSEAAVVGYPHEIKGSGLYVFVILQSGVTPSKELEKEITMHLRQKVGPIAHPDYYQFVPGLPKTRSGKIMRRILRKIVEGFEDQLGDISTLADKDVVQNIIENRIKIHH</sequence>
<dbReference type="Pfam" id="PF16177">
    <property type="entry name" value="ACAS_N"/>
    <property type="match status" value="1"/>
</dbReference>
<feature type="domain" description="AMP-dependent synthetase/ligase" evidence="6">
    <location>
        <begin position="94"/>
        <end position="479"/>
    </location>
</feature>
<dbReference type="SUPFAM" id="SSF56801">
    <property type="entry name" value="Acetyl-CoA synthetase-like"/>
    <property type="match status" value="1"/>
</dbReference>
<dbReference type="InterPro" id="IPR011904">
    <property type="entry name" value="Ac_CoA_lig"/>
</dbReference>
<evidence type="ECO:0000256" key="5">
    <source>
        <dbReference type="RuleBase" id="RU361147"/>
    </source>
</evidence>
<evidence type="ECO:0000259" key="6">
    <source>
        <dbReference type="Pfam" id="PF00501"/>
    </source>
</evidence>
<dbReference type="AlphaFoldDB" id="A0A0V0R3P3"/>
<keyword evidence="3 5" id="KW-0547">Nucleotide-binding</keyword>
<evidence type="ECO:0000256" key="4">
    <source>
        <dbReference type="ARBA" id="ARBA00022840"/>
    </source>
</evidence>
<dbReference type="InParanoid" id="A0A0V0R3P3"/>
<dbReference type="FunFam" id="3.40.50.12780:FF:000001">
    <property type="entry name" value="Acetyl-coenzyme A synthetase"/>
    <property type="match status" value="1"/>
</dbReference>
<dbReference type="NCBIfam" id="TIGR02188">
    <property type="entry name" value="Ac_CoA_lig_AcsA"/>
    <property type="match status" value="1"/>
</dbReference>
<dbReference type="GO" id="GO:0003987">
    <property type="term" value="F:acetate-CoA ligase activity"/>
    <property type="evidence" value="ECO:0007669"/>
    <property type="project" value="UniProtKB-UniRule"/>
</dbReference>
<dbReference type="InterPro" id="IPR020845">
    <property type="entry name" value="AMP-binding_CS"/>
</dbReference>
<keyword evidence="2 5" id="KW-0436">Ligase</keyword>
<dbReference type="GO" id="GO:0005829">
    <property type="term" value="C:cytosol"/>
    <property type="evidence" value="ECO:0007669"/>
    <property type="project" value="TreeGrafter"/>
</dbReference>
<accession>A0A0V0R3P3</accession>
<dbReference type="InterPro" id="IPR045851">
    <property type="entry name" value="AMP-bd_C_sf"/>
</dbReference>
<protein>
    <recommendedName>
        <fullName evidence="5">Acetyl-coenzyme A synthetase</fullName>
        <ecNumber evidence="5">6.2.1.1</ecNumber>
    </recommendedName>
</protein>
<dbReference type="PROSITE" id="PS00455">
    <property type="entry name" value="AMP_BINDING"/>
    <property type="match status" value="1"/>
</dbReference>
<dbReference type="GO" id="GO:0005524">
    <property type="term" value="F:ATP binding"/>
    <property type="evidence" value="ECO:0007669"/>
    <property type="project" value="UniProtKB-UniRule"/>
</dbReference>
<gene>
    <name evidence="9" type="ORF">PPERSA_08811</name>
</gene>
<dbReference type="EMBL" id="LDAU01000054">
    <property type="protein sequence ID" value="KRX09095.1"/>
    <property type="molecule type" value="Genomic_DNA"/>
</dbReference>
<feature type="domain" description="AMP-binding enzyme C-terminal" evidence="7">
    <location>
        <begin position="541"/>
        <end position="619"/>
    </location>
</feature>
<evidence type="ECO:0000259" key="8">
    <source>
        <dbReference type="Pfam" id="PF16177"/>
    </source>
</evidence>
<comment type="catalytic activity">
    <reaction evidence="5">
        <text>acetate + ATP + CoA = acetyl-CoA + AMP + diphosphate</text>
        <dbReference type="Rhea" id="RHEA:23176"/>
        <dbReference type="ChEBI" id="CHEBI:30089"/>
        <dbReference type="ChEBI" id="CHEBI:30616"/>
        <dbReference type="ChEBI" id="CHEBI:33019"/>
        <dbReference type="ChEBI" id="CHEBI:57287"/>
        <dbReference type="ChEBI" id="CHEBI:57288"/>
        <dbReference type="ChEBI" id="CHEBI:456215"/>
        <dbReference type="EC" id="6.2.1.1"/>
    </reaction>
</comment>
<organism evidence="9 10">
    <name type="scientific">Pseudocohnilembus persalinus</name>
    <name type="common">Ciliate</name>
    <dbReference type="NCBI Taxonomy" id="266149"/>
    <lineage>
        <taxon>Eukaryota</taxon>
        <taxon>Sar</taxon>
        <taxon>Alveolata</taxon>
        <taxon>Ciliophora</taxon>
        <taxon>Intramacronucleata</taxon>
        <taxon>Oligohymenophorea</taxon>
        <taxon>Scuticociliatia</taxon>
        <taxon>Philasterida</taxon>
        <taxon>Pseudocohnilembidae</taxon>
        <taxon>Pseudocohnilembus</taxon>
    </lineage>
</organism>
<dbReference type="InterPro" id="IPR000873">
    <property type="entry name" value="AMP-dep_synth/lig_dom"/>
</dbReference>
<evidence type="ECO:0000256" key="1">
    <source>
        <dbReference type="ARBA" id="ARBA00006432"/>
    </source>
</evidence>
<dbReference type="FunCoup" id="A0A0V0R3P3">
    <property type="interactions" value="212"/>
</dbReference>
<dbReference type="CDD" id="cd05966">
    <property type="entry name" value="ACS"/>
    <property type="match status" value="1"/>
</dbReference>
<dbReference type="Pfam" id="PF13193">
    <property type="entry name" value="AMP-binding_C"/>
    <property type="match status" value="1"/>
</dbReference>
<proteinExistence type="inferred from homology"/>
<feature type="domain" description="Acetyl-coenzyme A synthetase N-terminal" evidence="8">
    <location>
        <begin position="35"/>
        <end position="92"/>
    </location>
</feature>